<proteinExistence type="inferred from homology"/>
<evidence type="ECO:0000313" key="10">
    <source>
        <dbReference type="EMBL" id="MCL6269274.1"/>
    </source>
</evidence>
<evidence type="ECO:0000256" key="6">
    <source>
        <dbReference type="ARBA" id="ARBA00023326"/>
    </source>
</evidence>
<dbReference type="Pfam" id="PF00150">
    <property type="entry name" value="Cellulase"/>
    <property type="match status" value="1"/>
</dbReference>
<dbReference type="Gene3D" id="3.20.20.80">
    <property type="entry name" value="Glycosidases"/>
    <property type="match status" value="1"/>
</dbReference>
<comment type="caution">
    <text evidence="10">The sequence shown here is derived from an EMBL/GenBank/DDBJ whole genome shotgun (WGS) entry which is preliminary data.</text>
</comment>
<evidence type="ECO:0000259" key="9">
    <source>
        <dbReference type="Pfam" id="PF00150"/>
    </source>
</evidence>
<keyword evidence="3" id="KW-0136">Cellulose degradation</keyword>
<evidence type="ECO:0000256" key="5">
    <source>
        <dbReference type="ARBA" id="ARBA00023295"/>
    </source>
</evidence>
<comment type="similarity">
    <text evidence="1 7">Belongs to the glycosyl hydrolase 5 (cellulase A) family.</text>
</comment>
<evidence type="ECO:0000313" key="11">
    <source>
        <dbReference type="Proteomes" id="UP001203338"/>
    </source>
</evidence>
<evidence type="ECO:0000256" key="7">
    <source>
        <dbReference type="RuleBase" id="RU361153"/>
    </source>
</evidence>
<dbReference type="SUPFAM" id="SSF51445">
    <property type="entry name" value="(Trans)glycosidases"/>
    <property type="match status" value="1"/>
</dbReference>
<protein>
    <submittedName>
        <fullName evidence="10">Glycoside hydrolase family 5 protein</fullName>
    </submittedName>
</protein>
<sequence>MLGALRYIAAVMLMTAVLPVSVQASVSQSNEKMNFWATPQDGTNQFNQTPTEKWFKAAADADVEWVRITFSKWDSQSKDFLAGNLDNYQSLVPEDLAKLKEVIGWAEKYQLKVVLAPLGLPGSRWAQNNSGKRDLRLWNDKKWWEQSSRYWKDIATALKGNKTIVAYNIINEPIAEMGTGLAEHGDPSRYDAWYKKYQGTSHDLPAFYNKVIAAIREVDKNTPVMVDAGWYAQAPAFTYWPKLEDNKVLYAFHMYEPFDFTNRKNFLRKKNGKKMYTYPGKIPYAGKEQYWDEQALENWLNPFFDWAKTNNIPANHLVASEFGAYRKNPGTAAYMEDLLSIFERKGVHWGFYSFREDEWDGYDYEMGNKPLGWKYWQAVEKGESPDRPWNQTNKIWKVLDQELKDDTITATGKSE</sequence>
<gene>
    <name evidence="10" type="ORF">M3P05_04855</name>
</gene>
<keyword evidence="2 7" id="KW-0378">Hydrolase</keyword>
<organism evidence="10 11">
    <name type="scientific">Parendozoicomonas callyspongiae</name>
    <dbReference type="NCBI Taxonomy" id="2942213"/>
    <lineage>
        <taxon>Bacteria</taxon>
        <taxon>Pseudomonadati</taxon>
        <taxon>Pseudomonadota</taxon>
        <taxon>Gammaproteobacteria</taxon>
        <taxon>Oceanospirillales</taxon>
        <taxon>Endozoicomonadaceae</taxon>
        <taxon>Parendozoicomonas</taxon>
    </lineage>
</organism>
<dbReference type="PANTHER" id="PTHR31297:SF41">
    <property type="entry name" value="ENDOGLUCANASE, PUTATIVE (AFU_ORTHOLOGUE AFUA_5G01830)-RELATED"/>
    <property type="match status" value="1"/>
</dbReference>
<dbReference type="InterPro" id="IPR017853">
    <property type="entry name" value="GH"/>
</dbReference>
<feature type="chain" id="PRO_5047489674" evidence="8">
    <location>
        <begin position="25"/>
        <end position="415"/>
    </location>
</feature>
<keyword evidence="8" id="KW-0732">Signal</keyword>
<keyword evidence="5 7" id="KW-0326">Glycosidase</keyword>
<evidence type="ECO:0000256" key="3">
    <source>
        <dbReference type="ARBA" id="ARBA00023001"/>
    </source>
</evidence>
<dbReference type="GO" id="GO:0016787">
    <property type="term" value="F:hydrolase activity"/>
    <property type="evidence" value="ECO:0007669"/>
    <property type="project" value="UniProtKB-KW"/>
</dbReference>
<evidence type="ECO:0000256" key="2">
    <source>
        <dbReference type="ARBA" id="ARBA00022801"/>
    </source>
</evidence>
<keyword evidence="4" id="KW-0119">Carbohydrate metabolism</keyword>
<feature type="signal peptide" evidence="8">
    <location>
        <begin position="1"/>
        <end position="24"/>
    </location>
</feature>
<dbReference type="Proteomes" id="UP001203338">
    <property type="component" value="Unassembled WGS sequence"/>
</dbReference>
<keyword evidence="6" id="KW-0624">Polysaccharide degradation</keyword>
<dbReference type="InterPro" id="IPR050386">
    <property type="entry name" value="Glycosyl_hydrolase_5"/>
</dbReference>
<dbReference type="InterPro" id="IPR001547">
    <property type="entry name" value="Glyco_hydro_5"/>
</dbReference>
<keyword evidence="11" id="KW-1185">Reference proteome</keyword>
<dbReference type="EMBL" id="JAMFLX010000004">
    <property type="protein sequence ID" value="MCL6269274.1"/>
    <property type="molecule type" value="Genomic_DNA"/>
</dbReference>
<evidence type="ECO:0000256" key="4">
    <source>
        <dbReference type="ARBA" id="ARBA00023277"/>
    </source>
</evidence>
<dbReference type="PANTHER" id="PTHR31297">
    <property type="entry name" value="GLUCAN ENDO-1,6-BETA-GLUCOSIDASE B"/>
    <property type="match status" value="1"/>
</dbReference>
<accession>A0ABT0PD23</accession>
<dbReference type="RefSeq" id="WP_249698242.1">
    <property type="nucleotide sequence ID" value="NZ_JAMFLX010000004.1"/>
</dbReference>
<name>A0ABT0PD23_9GAMM</name>
<feature type="domain" description="Glycoside hydrolase family 5" evidence="9">
    <location>
        <begin position="45"/>
        <end position="355"/>
    </location>
</feature>
<reference evidence="10 11" key="1">
    <citation type="submission" date="2022-05" db="EMBL/GenBank/DDBJ databases">
        <authorList>
            <person name="Park J.-S."/>
        </authorList>
    </citation>
    <scope>NUCLEOTIDE SEQUENCE [LARGE SCALE GENOMIC DNA]</scope>
    <source>
        <strain evidence="10 11">2012CJ34-2</strain>
    </source>
</reference>
<evidence type="ECO:0000256" key="1">
    <source>
        <dbReference type="ARBA" id="ARBA00005641"/>
    </source>
</evidence>
<evidence type="ECO:0000256" key="8">
    <source>
        <dbReference type="SAM" id="SignalP"/>
    </source>
</evidence>